<dbReference type="Proteomes" id="UP001333996">
    <property type="component" value="Unassembled WGS sequence"/>
</dbReference>
<keyword evidence="1" id="KW-1133">Transmembrane helix</keyword>
<evidence type="ECO:0008006" key="4">
    <source>
        <dbReference type="Google" id="ProtNLM"/>
    </source>
</evidence>
<feature type="transmembrane region" description="Helical" evidence="1">
    <location>
        <begin position="58"/>
        <end position="81"/>
    </location>
</feature>
<feature type="transmembrane region" description="Helical" evidence="1">
    <location>
        <begin position="12"/>
        <end position="38"/>
    </location>
</feature>
<dbReference type="EMBL" id="JAYWVC010000553">
    <property type="protein sequence ID" value="MED7828884.1"/>
    <property type="molecule type" value="Genomic_DNA"/>
</dbReference>
<gene>
    <name evidence="2" type="ORF">VXC91_45460</name>
</gene>
<comment type="caution">
    <text evidence="2">The sequence shown here is derived from an EMBL/GenBank/DDBJ whole genome shotgun (WGS) entry which is preliminary data.</text>
</comment>
<evidence type="ECO:0000313" key="2">
    <source>
        <dbReference type="EMBL" id="MED7828884.1"/>
    </source>
</evidence>
<keyword evidence="1" id="KW-0812">Transmembrane</keyword>
<sequence>MQQTEKKRSRLLQALATIAALAAVGCLAVMLIQGPWWFDGAHLDRLTKDDAPKAVLVTGFRTAVVSFGLATVAVLGAYLTWKNLQVTRETLDAHCGHRW</sequence>
<evidence type="ECO:0000256" key="1">
    <source>
        <dbReference type="SAM" id="Phobius"/>
    </source>
</evidence>
<keyword evidence="1" id="KW-0472">Membrane</keyword>
<protein>
    <recommendedName>
        <fullName evidence="4">Integral membrane protein</fullName>
    </recommendedName>
</protein>
<dbReference type="PROSITE" id="PS51257">
    <property type="entry name" value="PROKAR_LIPOPROTEIN"/>
    <property type="match status" value="1"/>
</dbReference>
<name>A0ABU7FXW7_9ACTN</name>
<evidence type="ECO:0000313" key="3">
    <source>
        <dbReference type="Proteomes" id="UP001333996"/>
    </source>
</evidence>
<reference evidence="2" key="1">
    <citation type="submission" date="2024-01" db="EMBL/GenBank/DDBJ databases">
        <title>First draft genome sequence data of TA4-1, the type strain of Gram-positive actinobacterium Streptomyces chiangmaiensis.</title>
        <authorList>
            <person name="Yasawong M."/>
            <person name="Nantapong N."/>
        </authorList>
    </citation>
    <scope>NUCLEOTIDE SEQUENCE</scope>
    <source>
        <strain evidence="2">TA4-1</strain>
    </source>
</reference>
<dbReference type="RefSeq" id="WP_329513187.1">
    <property type="nucleotide sequence ID" value="NZ_BAAAYZ010000309.1"/>
</dbReference>
<organism evidence="2 3">
    <name type="scientific">Streptomyces chiangmaiensis</name>
    <dbReference type="NCBI Taxonomy" id="766497"/>
    <lineage>
        <taxon>Bacteria</taxon>
        <taxon>Bacillati</taxon>
        <taxon>Actinomycetota</taxon>
        <taxon>Actinomycetes</taxon>
        <taxon>Kitasatosporales</taxon>
        <taxon>Streptomycetaceae</taxon>
        <taxon>Streptomyces</taxon>
    </lineage>
</organism>
<keyword evidence="3" id="KW-1185">Reference proteome</keyword>
<accession>A0ABU7FXW7</accession>
<proteinExistence type="predicted"/>